<evidence type="ECO:0000259" key="1">
    <source>
        <dbReference type="Pfam" id="PF12867"/>
    </source>
</evidence>
<dbReference type="RefSeq" id="WP_209744158.1">
    <property type="nucleotide sequence ID" value="NZ_JBHSMH010000111.1"/>
</dbReference>
<reference evidence="3" key="1">
    <citation type="journal article" date="2019" name="Int. J. Syst. Evol. Microbiol.">
        <title>The Global Catalogue of Microorganisms (GCM) 10K type strain sequencing project: providing services to taxonomists for standard genome sequencing and annotation.</title>
        <authorList>
            <consortium name="The Broad Institute Genomics Platform"/>
            <consortium name="The Broad Institute Genome Sequencing Center for Infectious Disease"/>
            <person name="Wu L."/>
            <person name="Ma J."/>
        </authorList>
    </citation>
    <scope>NUCLEOTIDE SEQUENCE [LARGE SCALE GENOMIC DNA]</scope>
    <source>
        <strain evidence="3">CCUG 57113</strain>
    </source>
</reference>
<dbReference type="SUPFAM" id="SSF109854">
    <property type="entry name" value="DinB/YfiT-like putative metalloenzymes"/>
    <property type="match status" value="1"/>
</dbReference>
<keyword evidence="3" id="KW-1185">Reference proteome</keyword>
<protein>
    <submittedName>
        <fullName evidence="2">DinB family protein</fullName>
    </submittedName>
</protein>
<dbReference type="Pfam" id="PF12867">
    <property type="entry name" value="DinB_2"/>
    <property type="match status" value="1"/>
</dbReference>
<comment type="caution">
    <text evidence="2">The sequence shown here is derived from an EMBL/GenBank/DDBJ whole genome shotgun (WGS) entry which is preliminary data.</text>
</comment>
<proteinExistence type="predicted"/>
<sequence>MTFTTVLPIWQAIQQRFHKTVRAMPESDLPLALGGASIGSMLRHNGEVEYMFAEWYFGRKIPEGIAIHTGRGAAGIKVDMSSLAELIGFLEASNNHLIEAMKDLPEEKWTEPVESPMGVATPLEAAGRLMYHTGIHAGQISLIQKTAPGRQAAETPARTH</sequence>
<dbReference type="InterPro" id="IPR024775">
    <property type="entry name" value="DinB-like"/>
</dbReference>
<evidence type="ECO:0000313" key="2">
    <source>
        <dbReference type="EMBL" id="MFC5471788.1"/>
    </source>
</evidence>
<evidence type="ECO:0000313" key="3">
    <source>
        <dbReference type="Proteomes" id="UP001596105"/>
    </source>
</evidence>
<organism evidence="2 3">
    <name type="scientific">Cohnella suwonensis</name>
    <dbReference type="NCBI Taxonomy" id="696072"/>
    <lineage>
        <taxon>Bacteria</taxon>
        <taxon>Bacillati</taxon>
        <taxon>Bacillota</taxon>
        <taxon>Bacilli</taxon>
        <taxon>Bacillales</taxon>
        <taxon>Paenibacillaceae</taxon>
        <taxon>Cohnella</taxon>
    </lineage>
</organism>
<dbReference type="Gene3D" id="1.20.120.450">
    <property type="entry name" value="dinb family like domain"/>
    <property type="match status" value="1"/>
</dbReference>
<accession>A0ABW0M4D9</accession>
<dbReference type="InterPro" id="IPR034660">
    <property type="entry name" value="DinB/YfiT-like"/>
</dbReference>
<dbReference type="Proteomes" id="UP001596105">
    <property type="component" value="Unassembled WGS sequence"/>
</dbReference>
<feature type="domain" description="DinB-like" evidence="1">
    <location>
        <begin position="11"/>
        <end position="140"/>
    </location>
</feature>
<gene>
    <name evidence="2" type="ORF">ACFPPD_24215</name>
</gene>
<dbReference type="EMBL" id="JBHSMH010000111">
    <property type="protein sequence ID" value="MFC5471788.1"/>
    <property type="molecule type" value="Genomic_DNA"/>
</dbReference>
<name>A0ABW0M4D9_9BACL</name>